<comment type="similarity">
    <text evidence="6">Belongs to the sirtuin family. Class IV subfamily.</text>
</comment>
<dbReference type="PANTHER" id="PTHR11085:SF12">
    <property type="entry name" value="NAD-DEPENDENT PROTEIN DEACYLASE SIRTUIN-6"/>
    <property type="match status" value="1"/>
</dbReference>
<proteinExistence type="inferred from homology"/>
<dbReference type="PROSITE" id="PS50305">
    <property type="entry name" value="SIRTUIN"/>
    <property type="match status" value="1"/>
</dbReference>
<evidence type="ECO:0000313" key="10">
    <source>
        <dbReference type="EnsemblProtists" id="EOD09289"/>
    </source>
</evidence>
<dbReference type="Gene3D" id="3.40.50.1220">
    <property type="entry name" value="TPP-binding domain"/>
    <property type="match status" value="1"/>
</dbReference>
<dbReference type="SUPFAM" id="SSF52467">
    <property type="entry name" value="DHS-like NAD/FAD-binding domain"/>
    <property type="match status" value="1"/>
</dbReference>
<dbReference type="eggNOG" id="KOG1905">
    <property type="taxonomic scope" value="Eukaryota"/>
</dbReference>
<dbReference type="InterPro" id="IPR026590">
    <property type="entry name" value="Ssirtuin_cat_dom"/>
</dbReference>
<feature type="compositionally biased region" description="Low complexity" evidence="8">
    <location>
        <begin position="332"/>
        <end position="357"/>
    </location>
</feature>
<dbReference type="GO" id="GO:0000122">
    <property type="term" value="P:negative regulation of transcription by RNA polymerase II"/>
    <property type="evidence" value="ECO:0007669"/>
    <property type="project" value="TreeGrafter"/>
</dbReference>
<dbReference type="EC" id="2.3.1.286" evidence="1"/>
<evidence type="ECO:0000256" key="8">
    <source>
        <dbReference type="SAM" id="MobiDB-lite"/>
    </source>
</evidence>
<evidence type="ECO:0000256" key="4">
    <source>
        <dbReference type="ARBA" id="ARBA00022833"/>
    </source>
</evidence>
<feature type="region of interest" description="Disordered" evidence="8">
    <location>
        <begin position="81"/>
        <end position="116"/>
    </location>
</feature>
<keyword evidence="3 7" id="KW-0479">Metal-binding</keyword>
<sequence>MSLGYADRLKEYPHKGVCGLPEKQDTERQLQLSLRTLVDLVSSAEHLVVLTGAGISTAAGIPDFRGPDGIWTTQNALERAAAGKPKAGAKRKRKPKAGAAAGSGAAEGGAAAPPAETRSGAIDFASASPTLTHHALAELARLGKLKYVVTQNVDALHQRSGLPRSKLAVLHGCIFEERCEACGALYLRETDVGTISFQPTGRYCTRVGEAAGSAACGGVLRDTLLDWEDPLPEAELTEAERHCERADLILALGTSLRIEPAGSLPCRHRRGGGYVIVNLQRTPKDSKAKLIVRAPVDRVMAALMREVMGLELERGAAGARWVATGTGGAATGGAMPEASSLTAGAGGAPASAPVAEG</sequence>
<accession>A0A0D3IDF4</accession>
<dbReference type="InterPro" id="IPR003000">
    <property type="entry name" value="Sirtuin"/>
</dbReference>
<protein>
    <recommendedName>
        <fullName evidence="1">protein acetyllysine N-acetyltransferase</fullName>
        <ecNumber evidence="1">2.3.1.286</ecNumber>
    </recommendedName>
</protein>
<dbReference type="PANTHER" id="PTHR11085">
    <property type="entry name" value="NAD-DEPENDENT PROTEIN DEACYLASE SIRTUIN-5, MITOCHONDRIAL-RELATED"/>
    <property type="match status" value="1"/>
</dbReference>
<feature type="region of interest" description="Disordered" evidence="8">
    <location>
        <begin position="328"/>
        <end position="357"/>
    </location>
</feature>
<dbReference type="STRING" id="2903.R1B566"/>
<dbReference type="RefSeq" id="XP_005757157.1">
    <property type="nucleotide sequence ID" value="XM_005757100.1"/>
</dbReference>
<dbReference type="OMA" id="SNREYCK"/>
<keyword evidence="11" id="KW-1185">Reference proteome</keyword>
<keyword evidence="2" id="KW-0808">Transferase</keyword>
<dbReference type="InterPro" id="IPR050134">
    <property type="entry name" value="NAD-dep_sirtuin_deacylases"/>
</dbReference>
<dbReference type="EnsemblProtists" id="EOD04728">
    <property type="protein sequence ID" value="EOD04728"/>
    <property type="gene ID" value="EMIHUDRAFT_107631"/>
</dbReference>
<evidence type="ECO:0000256" key="5">
    <source>
        <dbReference type="ARBA" id="ARBA00023027"/>
    </source>
</evidence>
<reference evidence="10" key="2">
    <citation type="submission" date="2024-10" db="UniProtKB">
        <authorList>
            <consortium name="EnsemblProtists"/>
        </authorList>
    </citation>
    <scope>IDENTIFICATION</scope>
</reference>
<feature type="active site" description="Proton acceptor" evidence="7">
    <location>
        <position position="171"/>
    </location>
</feature>
<feature type="binding site" evidence="7">
    <location>
        <position position="179"/>
    </location>
    <ligand>
        <name>Zn(2+)</name>
        <dbReference type="ChEBI" id="CHEBI:29105"/>
    </ligand>
</feature>
<reference evidence="11" key="1">
    <citation type="journal article" date="2013" name="Nature">
        <title>Pan genome of the phytoplankton Emiliania underpins its global distribution.</title>
        <authorList>
            <person name="Read B.A."/>
            <person name="Kegel J."/>
            <person name="Klute M.J."/>
            <person name="Kuo A."/>
            <person name="Lefebvre S.C."/>
            <person name="Maumus F."/>
            <person name="Mayer C."/>
            <person name="Miller J."/>
            <person name="Monier A."/>
            <person name="Salamov A."/>
            <person name="Young J."/>
            <person name="Aguilar M."/>
            <person name="Claverie J.M."/>
            <person name="Frickenhaus S."/>
            <person name="Gonzalez K."/>
            <person name="Herman E.K."/>
            <person name="Lin Y.C."/>
            <person name="Napier J."/>
            <person name="Ogata H."/>
            <person name="Sarno A.F."/>
            <person name="Shmutz J."/>
            <person name="Schroeder D."/>
            <person name="de Vargas C."/>
            <person name="Verret F."/>
            <person name="von Dassow P."/>
            <person name="Valentin K."/>
            <person name="Van de Peer Y."/>
            <person name="Wheeler G."/>
            <person name="Dacks J.B."/>
            <person name="Delwiche C.F."/>
            <person name="Dyhrman S.T."/>
            <person name="Glockner G."/>
            <person name="John U."/>
            <person name="Richards T."/>
            <person name="Worden A.Z."/>
            <person name="Zhang X."/>
            <person name="Grigoriev I.V."/>
            <person name="Allen A.E."/>
            <person name="Bidle K."/>
            <person name="Borodovsky M."/>
            <person name="Bowler C."/>
            <person name="Brownlee C."/>
            <person name="Cock J.M."/>
            <person name="Elias M."/>
            <person name="Gladyshev V.N."/>
            <person name="Groth M."/>
            <person name="Guda C."/>
            <person name="Hadaegh A."/>
            <person name="Iglesias-Rodriguez M.D."/>
            <person name="Jenkins J."/>
            <person name="Jones B.M."/>
            <person name="Lawson T."/>
            <person name="Leese F."/>
            <person name="Lindquist E."/>
            <person name="Lobanov A."/>
            <person name="Lomsadze A."/>
            <person name="Malik S.B."/>
            <person name="Marsh M.E."/>
            <person name="Mackinder L."/>
            <person name="Mock T."/>
            <person name="Mueller-Roeber B."/>
            <person name="Pagarete A."/>
            <person name="Parker M."/>
            <person name="Probert I."/>
            <person name="Quesneville H."/>
            <person name="Raines C."/>
            <person name="Rensing S.A."/>
            <person name="Riano-Pachon D.M."/>
            <person name="Richier S."/>
            <person name="Rokitta S."/>
            <person name="Shiraiwa Y."/>
            <person name="Soanes D.M."/>
            <person name="van der Giezen M."/>
            <person name="Wahlund T.M."/>
            <person name="Williams B."/>
            <person name="Wilson W."/>
            <person name="Wolfe G."/>
            <person name="Wurch L.L."/>
        </authorList>
    </citation>
    <scope>NUCLEOTIDE SEQUENCE</scope>
</reference>
<dbReference type="HOGENOM" id="CLU_023643_6_0_1"/>
<feature type="domain" description="Deacetylase sirtuin-type" evidence="9">
    <location>
        <begin position="27"/>
        <end position="310"/>
    </location>
</feature>
<feature type="compositionally biased region" description="Basic residues" evidence="8">
    <location>
        <begin position="87"/>
        <end position="96"/>
    </location>
</feature>
<feature type="binding site" evidence="7">
    <location>
        <position position="182"/>
    </location>
    <ligand>
        <name>Zn(2+)</name>
        <dbReference type="ChEBI" id="CHEBI:29105"/>
    </ligand>
</feature>
<evidence type="ECO:0000256" key="2">
    <source>
        <dbReference type="ARBA" id="ARBA00022679"/>
    </source>
</evidence>
<name>A0A0D3IDF4_EMIH1</name>
<evidence type="ECO:0000256" key="7">
    <source>
        <dbReference type="PROSITE-ProRule" id="PRU00236"/>
    </source>
</evidence>
<evidence type="ECO:0000256" key="3">
    <source>
        <dbReference type="ARBA" id="ARBA00022723"/>
    </source>
</evidence>
<evidence type="ECO:0000259" key="9">
    <source>
        <dbReference type="PROSITE" id="PS50305"/>
    </source>
</evidence>
<dbReference type="GeneID" id="17255415"/>
<keyword evidence="5" id="KW-0520">NAD</keyword>
<dbReference type="EnsemblProtists" id="EOD09289">
    <property type="protein sequence ID" value="EOD09289"/>
    <property type="gene ID" value="EMIHUDRAFT_67933"/>
</dbReference>
<dbReference type="GO" id="GO:0017136">
    <property type="term" value="F:histone deacetylase activity, NAD-dependent"/>
    <property type="evidence" value="ECO:0007669"/>
    <property type="project" value="TreeGrafter"/>
</dbReference>
<evidence type="ECO:0000313" key="11">
    <source>
        <dbReference type="Proteomes" id="UP000013827"/>
    </source>
</evidence>
<dbReference type="InterPro" id="IPR029035">
    <property type="entry name" value="DHS-like_NAD/FAD-binding_dom"/>
</dbReference>
<feature type="compositionally biased region" description="Low complexity" evidence="8">
    <location>
        <begin position="97"/>
        <end position="116"/>
    </location>
</feature>
<dbReference type="KEGG" id="ehx:EMIHUDRAFT_107631"/>
<dbReference type="KEGG" id="ehx:EMIHUDRAFT_67933"/>
<dbReference type="GO" id="GO:0003714">
    <property type="term" value="F:transcription corepressor activity"/>
    <property type="evidence" value="ECO:0007669"/>
    <property type="project" value="TreeGrafter"/>
</dbReference>
<dbReference type="GO" id="GO:0070403">
    <property type="term" value="F:NAD+ binding"/>
    <property type="evidence" value="ECO:0007669"/>
    <property type="project" value="InterPro"/>
</dbReference>
<keyword evidence="4 7" id="KW-0862">Zinc</keyword>
<dbReference type="Gene3D" id="2.20.28.200">
    <property type="match status" value="1"/>
</dbReference>
<dbReference type="PaxDb" id="2903-EOD04728"/>
<organism evidence="10 11">
    <name type="scientific">Emiliania huxleyi (strain CCMP1516)</name>
    <dbReference type="NCBI Taxonomy" id="280463"/>
    <lineage>
        <taxon>Eukaryota</taxon>
        <taxon>Haptista</taxon>
        <taxon>Haptophyta</taxon>
        <taxon>Prymnesiophyceae</taxon>
        <taxon>Isochrysidales</taxon>
        <taxon>Noelaerhabdaceae</taxon>
        <taxon>Emiliania</taxon>
    </lineage>
</organism>
<dbReference type="GO" id="GO:0005634">
    <property type="term" value="C:nucleus"/>
    <property type="evidence" value="ECO:0007669"/>
    <property type="project" value="TreeGrafter"/>
</dbReference>
<dbReference type="GeneID" id="17250793"/>
<evidence type="ECO:0000256" key="1">
    <source>
        <dbReference type="ARBA" id="ARBA00012928"/>
    </source>
</evidence>
<feature type="binding site" evidence="7">
    <location>
        <position position="216"/>
    </location>
    <ligand>
        <name>Zn(2+)</name>
        <dbReference type="ChEBI" id="CHEBI:29105"/>
    </ligand>
</feature>
<evidence type="ECO:0000256" key="6">
    <source>
        <dbReference type="ARBA" id="ARBA00038170"/>
    </source>
</evidence>
<dbReference type="Pfam" id="PF02146">
    <property type="entry name" value="SIR2"/>
    <property type="match status" value="2"/>
</dbReference>
<feature type="binding site" evidence="7">
    <location>
        <position position="204"/>
    </location>
    <ligand>
        <name>Zn(2+)</name>
        <dbReference type="ChEBI" id="CHEBI:29105"/>
    </ligand>
</feature>
<dbReference type="AlphaFoldDB" id="A0A0D3IDF4"/>
<dbReference type="Proteomes" id="UP000013827">
    <property type="component" value="Unassembled WGS sequence"/>
</dbReference>
<dbReference type="RefSeq" id="XP_005761718.1">
    <property type="nucleotide sequence ID" value="XM_005761661.1"/>
</dbReference>
<dbReference type="GO" id="GO:0046872">
    <property type="term" value="F:metal ion binding"/>
    <property type="evidence" value="ECO:0007669"/>
    <property type="project" value="UniProtKB-KW"/>
</dbReference>